<name>A0A383CGA5_9ZZZZ</name>
<evidence type="ECO:0000313" key="1">
    <source>
        <dbReference type="EMBL" id="SVE30608.1"/>
    </source>
</evidence>
<protein>
    <submittedName>
        <fullName evidence="1">Uncharacterized protein</fullName>
    </submittedName>
</protein>
<dbReference type="EMBL" id="UINC01208189">
    <property type="protein sequence ID" value="SVE30608.1"/>
    <property type="molecule type" value="Genomic_DNA"/>
</dbReference>
<feature type="non-terminal residue" evidence="1">
    <location>
        <position position="34"/>
    </location>
</feature>
<gene>
    <name evidence="1" type="ORF">METZ01_LOCUS483462</name>
</gene>
<reference evidence="1" key="1">
    <citation type="submission" date="2018-05" db="EMBL/GenBank/DDBJ databases">
        <authorList>
            <person name="Lanie J.A."/>
            <person name="Ng W.-L."/>
            <person name="Kazmierczak K.M."/>
            <person name="Andrzejewski T.M."/>
            <person name="Davidsen T.M."/>
            <person name="Wayne K.J."/>
            <person name="Tettelin H."/>
            <person name="Glass J.I."/>
            <person name="Rusch D."/>
            <person name="Podicherti R."/>
            <person name="Tsui H.-C.T."/>
            <person name="Winkler M.E."/>
        </authorList>
    </citation>
    <scope>NUCLEOTIDE SEQUENCE</scope>
</reference>
<accession>A0A383CGA5</accession>
<dbReference type="AlphaFoldDB" id="A0A383CGA5"/>
<feature type="non-terminal residue" evidence="1">
    <location>
        <position position="1"/>
    </location>
</feature>
<proteinExistence type="predicted"/>
<organism evidence="1">
    <name type="scientific">marine metagenome</name>
    <dbReference type="NCBI Taxonomy" id="408172"/>
    <lineage>
        <taxon>unclassified sequences</taxon>
        <taxon>metagenomes</taxon>
        <taxon>ecological metagenomes</taxon>
    </lineage>
</organism>
<sequence length="34" mass="3638">LTGSGLLGIPVARCYGDGPAQMRNLFRRRKSSGC</sequence>